<protein>
    <submittedName>
        <fullName evidence="1">Type II toxin-antitoxin system toxin HigB</fullName>
    </submittedName>
</protein>
<gene>
    <name evidence="1" type="primary">higB</name>
    <name evidence="1" type="ORF">GCM10009097_46050</name>
</gene>
<keyword evidence="2" id="KW-1185">Reference proteome</keyword>
<proteinExistence type="predicted"/>
<name>A0ABN1CQY9_9BURK</name>
<evidence type="ECO:0000313" key="2">
    <source>
        <dbReference type="Proteomes" id="UP001501706"/>
    </source>
</evidence>
<dbReference type="RefSeq" id="WP_343928273.1">
    <property type="nucleotide sequence ID" value="NZ_BAAAEN010000022.1"/>
</dbReference>
<dbReference type="Proteomes" id="UP001501706">
    <property type="component" value="Unassembled WGS sequence"/>
</dbReference>
<evidence type="ECO:0000313" key="1">
    <source>
        <dbReference type="EMBL" id="GAA0523309.1"/>
    </source>
</evidence>
<dbReference type="NCBIfam" id="TIGR02683">
    <property type="entry name" value="upstrm_HI1419"/>
    <property type="match status" value="1"/>
</dbReference>
<dbReference type="PIRSF" id="PIRSF028744">
    <property type="entry name" value="Addict_mod_HI1419"/>
    <property type="match status" value="1"/>
</dbReference>
<dbReference type="InterPro" id="IPR014056">
    <property type="entry name" value="TypeIITA-like_toxin_pred"/>
</dbReference>
<dbReference type="EMBL" id="BAAAEN010000022">
    <property type="protein sequence ID" value="GAA0523309.1"/>
    <property type="molecule type" value="Genomic_DNA"/>
</dbReference>
<reference evidence="1 2" key="1">
    <citation type="journal article" date="2019" name="Int. J. Syst. Evol. Microbiol.">
        <title>The Global Catalogue of Microorganisms (GCM) 10K type strain sequencing project: providing services to taxonomists for standard genome sequencing and annotation.</title>
        <authorList>
            <consortium name="The Broad Institute Genomics Platform"/>
            <consortium name="The Broad Institute Genome Sequencing Center for Infectious Disease"/>
            <person name="Wu L."/>
            <person name="Ma J."/>
        </authorList>
    </citation>
    <scope>NUCLEOTIDE SEQUENCE [LARGE SCALE GENOMIC DNA]</scope>
    <source>
        <strain evidence="1 2">JCM 14330</strain>
    </source>
</reference>
<dbReference type="PANTHER" id="PTHR41791">
    <property type="entry name" value="SSL7039 PROTEIN"/>
    <property type="match status" value="1"/>
</dbReference>
<dbReference type="PANTHER" id="PTHR41791:SF1">
    <property type="entry name" value="SSL7039 PROTEIN"/>
    <property type="match status" value="1"/>
</dbReference>
<sequence length="113" mass="13144">MTSCLHEETLGILIIKRTNQFAEWLHRLKSPSDRGAILMRLLRVQHGLFGDMRSIGEGIHELRLHIGPGYRLYIAREGADIYVLLCAGIKDTQKHDIEFARTIWRDLKRERHA</sequence>
<organism evidence="1 2">
    <name type="scientific">Pigmentiphaga daeguensis</name>
    <dbReference type="NCBI Taxonomy" id="414049"/>
    <lineage>
        <taxon>Bacteria</taxon>
        <taxon>Pseudomonadati</taxon>
        <taxon>Pseudomonadota</taxon>
        <taxon>Betaproteobacteria</taxon>
        <taxon>Burkholderiales</taxon>
        <taxon>Alcaligenaceae</taxon>
        <taxon>Pigmentiphaga</taxon>
    </lineage>
</organism>
<comment type="caution">
    <text evidence="1">The sequence shown here is derived from an EMBL/GenBank/DDBJ whole genome shotgun (WGS) entry which is preliminary data.</text>
</comment>
<accession>A0ABN1CQY9</accession>